<dbReference type="InterPro" id="IPR046624">
    <property type="entry name" value="CSS2_C"/>
</dbReference>
<sequence>MLRNAHSIITVLALLCLVSPVLARDISGPPGNNITVPIYGEKNSSGADISVQIELTGINLKAENENNNLKTDLYLLNTGNGKNAHLKKLGTEDSTPWIWPNVTNLTQTLGSGLQKTYEHIILFFYKLTAANCRETHGQMGGVWYRFWESHSDHASQLDEKTIAKAIHTVLRNIGGVWTRDAYCITITYGDTYVGSLLIGASPRAMKEVCGGRYHGNYDLFNGQLEWPYGGGTISWIKQLFSE</sequence>
<gene>
    <name evidence="3" type="ORF">METSCH_A03950</name>
</gene>
<organism evidence="3 4">
    <name type="scientific">Metschnikowia aff. pulcherrima</name>
    <dbReference type="NCBI Taxonomy" id="2163413"/>
    <lineage>
        <taxon>Eukaryota</taxon>
        <taxon>Fungi</taxon>
        <taxon>Dikarya</taxon>
        <taxon>Ascomycota</taxon>
        <taxon>Saccharomycotina</taxon>
        <taxon>Pichiomycetes</taxon>
        <taxon>Metschnikowiaceae</taxon>
        <taxon>Metschnikowia</taxon>
    </lineage>
</organism>
<evidence type="ECO:0000259" key="2">
    <source>
        <dbReference type="Pfam" id="PF20521"/>
    </source>
</evidence>
<feature type="chain" id="PRO_5020259496" description="Secreted protein CSS2 C-terminal domain-containing protein" evidence="1">
    <location>
        <begin position="24"/>
        <end position="242"/>
    </location>
</feature>
<evidence type="ECO:0000313" key="4">
    <source>
        <dbReference type="Proteomes" id="UP000292447"/>
    </source>
</evidence>
<feature type="signal peptide" evidence="1">
    <location>
        <begin position="1"/>
        <end position="23"/>
    </location>
</feature>
<keyword evidence="4" id="KW-1185">Reference proteome</keyword>
<evidence type="ECO:0000313" key="3">
    <source>
        <dbReference type="EMBL" id="QBM85770.1"/>
    </source>
</evidence>
<evidence type="ECO:0000256" key="1">
    <source>
        <dbReference type="SAM" id="SignalP"/>
    </source>
</evidence>
<dbReference type="AlphaFoldDB" id="A0A4P6XEM4"/>
<reference evidence="4" key="1">
    <citation type="submission" date="2019-03" db="EMBL/GenBank/DDBJ databases">
        <title>Snf2 controls pulcherriminic acid biosynthesis and connects pigmentation and antifungal activity of the yeast Metschnikowia pulcherrima.</title>
        <authorList>
            <person name="Gore-Lloyd D."/>
            <person name="Sumann I."/>
            <person name="Brachmann A.O."/>
            <person name="Schneeberger K."/>
            <person name="Ortiz-Merino R.A."/>
            <person name="Moreno-Beltran M."/>
            <person name="Schlaefli M."/>
            <person name="Kirner P."/>
            <person name="Santos Kron A."/>
            <person name="Wolfe K.H."/>
            <person name="Piel J."/>
            <person name="Ahrens C.H."/>
            <person name="Henk D."/>
            <person name="Freimoser F.M."/>
        </authorList>
    </citation>
    <scope>NUCLEOTIDE SEQUENCE [LARGE SCALE GENOMIC DNA]</scope>
    <source>
        <strain evidence="4">APC 1.2</strain>
    </source>
</reference>
<proteinExistence type="predicted"/>
<feature type="domain" description="Secreted protein CSS2 C-terminal" evidence="2">
    <location>
        <begin position="128"/>
        <end position="200"/>
    </location>
</feature>
<protein>
    <recommendedName>
        <fullName evidence="2">Secreted protein CSS2 C-terminal domain-containing protein</fullName>
    </recommendedName>
</protein>
<name>A0A4P6XEM4_9ASCO</name>
<dbReference type="Pfam" id="PF20521">
    <property type="entry name" value="DUF6736"/>
    <property type="match status" value="1"/>
</dbReference>
<dbReference type="Proteomes" id="UP000292447">
    <property type="component" value="Chromosome I"/>
</dbReference>
<keyword evidence="1" id="KW-0732">Signal</keyword>
<accession>A0A4P6XEM4</accession>
<dbReference type="EMBL" id="CP034456">
    <property type="protein sequence ID" value="QBM85770.1"/>
    <property type="molecule type" value="Genomic_DNA"/>
</dbReference>